<dbReference type="GO" id="GO:0006298">
    <property type="term" value="P:mismatch repair"/>
    <property type="evidence" value="ECO:0007669"/>
    <property type="project" value="InterPro"/>
</dbReference>
<reference evidence="7" key="2">
    <citation type="submission" date="2021-09" db="EMBL/GenBank/DDBJ databases">
        <authorList>
            <person name="Gilroy R."/>
        </authorList>
    </citation>
    <scope>NUCLEOTIDE SEQUENCE</scope>
    <source>
        <strain evidence="7">ChiGjej6B6-11269</strain>
    </source>
</reference>
<sequence>MWHTAARRENRPLTRAFSKSTRALLAASPRPIAAIPQAVRNSMRGNKGKDTKPELIVRRKLREAGLDGYRLQWKAPGRPDVAWPGKRVCIMINGCFWHRCPHCNPSMPKSNQEYWVPKFKRNVERDARNLEALRAEGWRVHVIWECELKKDAADRTFAELIPQLKEELGK</sequence>
<dbReference type="AlphaFoldDB" id="A0A9D3A221"/>
<organism evidence="7 8">
    <name type="scientific">Slackia equolifaciens</name>
    <dbReference type="NCBI Taxonomy" id="498718"/>
    <lineage>
        <taxon>Bacteria</taxon>
        <taxon>Bacillati</taxon>
        <taxon>Actinomycetota</taxon>
        <taxon>Coriobacteriia</taxon>
        <taxon>Eggerthellales</taxon>
        <taxon>Eggerthellaceae</taxon>
        <taxon>Slackia</taxon>
    </lineage>
</organism>
<dbReference type="Pfam" id="PF03852">
    <property type="entry name" value="Vsr"/>
    <property type="match status" value="1"/>
</dbReference>
<dbReference type="GO" id="GO:0004519">
    <property type="term" value="F:endonuclease activity"/>
    <property type="evidence" value="ECO:0007669"/>
    <property type="project" value="UniProtKB-KW"/>
</dbReference>
<evidence type="ECO:0000256" key="1">
    <source>
        <dbReference type="ARBA" id="ARBA00022722"/>
    </source>
</evidence>
<comment type="similarity">
    <text evidence="6">Belongs to the Vsr family.</text>
</comment>
<keyword evidence="4" id="KW-0378">Hydrolase</keyword>
<evidence type="ECO:0000313" key="8">
    <source>
        <dbReference type="Proteomes" id="UP000786989"/>
    </source>
</evidence>
<gene>
    <name evidence="7" type="ORF">K8U77_07735</name>
</gene>
<evidence type="ECO:0000256" key="6">
    <source>
        <dbReference type="ARBA" id="ARBA00029466"/>
    </source>
</evidence>
<evidence type="ECO:0000256" key="5">
    <source>
        <dbReference type="ARBA" id="ARBA00023204"/>
    </source>
</evidence>
<dbReference type="Gene3D" id="3.40.960.10">
    <property type="entry name" value="VSR Endonuclease"/>
    <property type="match status" value="1"/>
</dbReference>
<protein>
    <submittedName>
        <fullName evidence="7">Very short patch repair endonuclease</fullName>
    </submittedName>
</protein>
<dbReference type="InterPro" id="IPR011335">
    <property type="entry name" value="Restrct_endonuc-II-like"/>
</dbReference>
<dbReference type="NCBIfam" id="TIGR00632">
    <property type="entry name" value="vsr"/>
    <property type="match status" value="1"/>
</dbReference>
<comment type="caution">
    <text evidence="7">The sequence shown here is derived from an EMBL/GenBank/DDBJ whole genome shotgun (WGS) entry which is preliminary data.</text>
</comment>
<keyword evidence="3" id="KW-0227">DNA damage</keyword>
<dbReference type="GO" id="GO:0016787">
    <property type="term" value="F:hydrolase activity"/>
    <property type="evidence" value="ECO:0007669"/>
    <property type="project" value="UniProtKB-KW"/>
</dbReference>
<keyword evidence="5" id="KW-0234">DNA repair</keyword>
<evidence type="ECO:0000256" key="4">
    <source>
        <dbReference type="ARBA" id="ARBA00022801"/>
    </source>
</evidence>
<dbReference type="Proteomes" id="UP000786989">
    <property type="component" value="Unassembled WGS sequence"/>
</dbReference>
<proteinExistence type="inferred from homology"/>
<dbReference type="CDD" id="cd00221">
    <property type="entry name" value="Vsr"/>
    <property type="match status" value="1"/>
</dbReference>
<evidence type="ECO:0000256" key="3">
    <source>
        <dbReference type="ARBA" id="ARBA00022763"/>
    </source>
</evidence>
<dbReference type="InterPro" id="IPR004603">
    <property type="entry name" value="DNA_mismatch_endonuc_vsr"/>
</dbReference>
<dbReference type="EMBL" id="DYWI01000148">
    <property type="protein sequence ID" value="HJF65985.1"/>
    <property type="molecule type" value="Genomic_DNA"/>
</dbReference>
<accession>A0A9D3A221</accession>
<reference evidence="7" key="1">
    <citation type="journal article" date="2021" name="PeerJ">
        <title>Extensive microbial diversity within the chicken gut microbiome revealed by metagenomics and culture.</title>
        <authorList>
            <person name="Gilroy R."/>
            <person name="Ravi A."/>
            <person name="Getino M."/>
            <person name="Pursley I."/>
            <person name="Horton D.L."/>
            <person name="Alikhan N.F."/>
            <person name="Baker D."/>
            <person name="Gharbi K."/>
            <person name="Hall N."/>
            <person name="Watson M."/>
            <person name="Adriaenssens E.M."/>
            <person name="Foster-Nyarko E."/>
            <person name="Jarju S."/>
            <person name="Secka A."/>
            <person name="Antonio M."/>
            <person name="Oren A."/>
            <person name="Chaudhuri R.R."/>
            <person name="La Ragione R."/>
            <person name="Hildebrand F."/>
            <person name="Pallen M.J."/>
        </authorList>
    </citation>
    <scope>NUCLEOTIDE SEQUENCE</scope>
    <source>
        <strain evidence="7">ChiGjej6B6-11269</strain>
    </source>
</reference>
<evidence type="ECO:0000313" key="7">
    <source>
        <dbReference type="EMBL" id="HJF65985.1"/>
    </source>
</evidence>
<keyword evidence="1" id="KW-0540">Nuclease</keyword>
<evidence type="ECO:0000256" key="2">
    <source>
        <dbReference type="ARBA" id="ARBA00022759"/>
    </source>
</evidence>
<name>A0A9D3A221_9ACTN</name>
<dbReference type="SUPFAM" id="SSF52980">
    <property type="entry name" value="Restriction endonuclease-like"/>
    <property type="match status" value="1"/>
</dbReference>
<keyword evidence="2 7" id="KW-0255">Endonuclease</keyword>